<dbReference type="InterPro" id="IPR005148">
    <property type="entry name" value="Arg-tRNA-synth_N"/>
</dbReference>
<evidence type="ECO:0000256" key="1">
    <source>
        <dbReference type="ARBA" id="ARBA00004496"/>
    </source>
</evidence>
<dbReference type="AlphaFoldDB" id="A0A4Q7ZQQ8"/>
<evidence type="ECO:0000256" key="7">
    <source>
        <dbReference type="ARBA" id="ARBA00022840"/>
    </source>
</evidence>
<proteinExistence type="inferred from homology"/>
<dbReference type="GO" id="GO:0004814">
    <property type="term" value="F:arginine-tRNA ligase activity"/>
    <property type="evidence" value="ECO:0007669"/>
    <property type="project" value="UniProtKB-UniRule"/>
</dbReference>
<feature type="short sequence motif" description="'HIGH' region" evidence="11">
    <location>
        <begin position="118"/>
        <end position="128"/>
    </location>
</feature>
<dbReference type="GO" id="GO:0006420">
    <property type="term" value="P:arginyl-tRNA aminoacylation"/>
    <property type="evidence" value="ECO:0007669"/>
    <property type="project" value="UniProtKB-UniRule"/>
</dbReference>
<dbReference type="InterPro" id="IPR001412">
    <property type="entry name" value="aa-tRNA-synth_I_CS"/>
</dbReference>
<accession>A0A4Q7ZQQ8</accession>
<evidence type="ECO:0000256" key="3">
    <source>
        <dbReference type="ARBA" id="ARBA00011245"/>
    </source>
</evidence>
<comment type="similarity">
    <text evidence="2 11 12">Belongs to the class-I aminoacyl-tRNA synthetase family.</text>
</comment>
<dbReference type="OrthoDB" id="9803211at2"/>
<protein>
    <recommendedName>
        <fullName evidence="11">Arginine--tRNA ligase</fullName>
        <ecNumber evidence="11">6.1.1.19</ecNumber>
    </recommendedName>
    <alternativeName>
        <fullName evidence="11">Arginyl-tRNA synthetase</fullName>
        <shortName evidence="11">ArgRS</shortName>
    </alternativeName>
</protein>
<evidence type="ECO:0000256" key="11">
    <source>
        <dbReference type="HAMAP-Rule" id="MF_00123"/>
    </source>
</evidence>
<dbReference type="SUPFAM" id="SSF55190">
    <property type="entry name" value="Arginyl-tRNA synthetase (ArgRS), N-terminal 'additional' domain"/>
    <property type="match status" value="1"/>
</dbReference>
<dbReference type="InterPro" id="IPR014729">
    <property type="entry name" value="Rossmann-like_a/b/a_fold"/>
</dbReference>
<dbReference type="GO" id="GO:0005737">
    <property type="term" value="C:cytoplasm"/>
    <property type="evidence" value="ECO:0007669"/>
    <property type="project" value="UniProtKB-SubCell"/>
</dbReference>
<dbReference type="GO" id="GO:0005524">
    <property type="term" value="F:ATP binding"/>
    <property type="evidence" value="ECO:0007669"/>
    <property type="project" value="UniProtKB-UniRule"/>
</dbReference>
<dbReference type="Gene3D" id="1.10.730.10">
    <property type="entry name" value="Isoleucyl-tRNA Synthetase, Domain 1"/>
    <property type="match status" value="1"/>
</dbReference>
<dbReference type="PANTHER" id="PTHR11956:SF5">
    <property type="entry name" value="ARGININE--TRNA LIGASE, CYTOPLASMIC"/>
    <property type="match status" value="1"/>
</dbReference>
<dbReference type="PROSITE" id="PS00178">
    <property type="entry name" value="AA_TRNA_LIGASE_I"/>
    <property type="match status" value="1"/>
</dbReference>
<dbReference type="SMART" id="SM01016">
    <property type="entry name" value="Arg_tRNA_synt_N"/>
    <property type="match status" value="1"/>
</dbReference>
<evidence type="ECO:0000313" key="15">
    <source>
        <dbReference type="EMBL" id="RZU52719.1"/>
    </source>
</evidence>
<dbReference type="HAMAP" id="MF_00123">
    <property type="entry name" value="Arg_tRNA_synth"/>
    <property type="match status" value="1"/>
</dbReference>
<dbReference type="CDD" id="cd07956">
    <property type="entry name" value="Anticodon_Ia_Arg"/>
    <property type="match status" value="1"/>
</dbReference>
<dbReference type="PRINTS" id="PR01038">
    <property type="entry name" value="TRNASYNTHARG"/>
</dbReference>
<keyword evidence="7 11" id="KW-0067">ATP-binding</keyword>
<evidence type="ECO:0000256" key="5">
    <source>
        <dbReference type="ARBA" id="ARBA00022598"/>
    </source>
</evidence>
<evidence type="ECO:0000256" key="10">
    <source>
        <dbReference type="ARBA" id="ARBA00049339"/>
    </source>
</evidence>
<organism evidence="15 16">
    <name type="scientific">Krasilnikovia cinnamomea</name>
    <dbReference type="NCBI Taxonomy" id="349313"/>
    <lineage>
        <taxon>Bacteria</taxon>
        <taxon>Bacillati</taxon>
        <taxon>Actinomycetota</taxon>
        <taxon>Actinomycetes</taxon>
        <taxon>Micromonosporales</taxon>
        <taxon>Micromonosporaceae</taxon>
        <taxon>Krasilnikovia</taxon>
    </lineage>
</organism>
<dbReference type="FunFam" id="3.40.50.620:FF:000116">
    <property type="entry name" value="Arginine--tRNA ligase"/>
    <property type="match status" value="1"/>
</dbReference>
<dbReference type="EMBL" id="SHKY01000001">
    <property type="protein sequence ID" value="RZU52719.1"/>
    <property type="molecule type" value="Genomic_DNA"/>
</dbReference>
<comment type="subcellular location">
    <subcellularLocation>
        <location evidence="1 11">Cytoplasm</location>
    </subcellularLocation>
</comment>
<dbReference type="Pfam" id="PF03485">
    <property type="entry name" value="Arg_tRNA_synt_N"/>
    <property type="match status" value="1"/>
</dbReference>
<feature type="domain" description="Arginyl tRNA synthetase N-terminal" evidence="14">
    <location>
        <begin position="1"/>
        <end position="82"/>
    </location>
</feature>
<name>A0A4Q7ZQQ8_9ACTN</name>
<dbReference type="Pfam" id="PF00750">
    <property type="entry name" value="tRNA-synt_1d"/>
    <property type="match status" value="1"/>
</dbReference>
<evidence type="ECO:0000256" key="4">
    <source>
        <dbReference type="ARBA" id="ARBA00022490"/>
    </source>
</evidence>
<evidence type="ECO:0000256" key="6">
    <source>
        <dbReference type="ARBA" id="ARBA00022741"/>
    </source>
</evidence>
<dbReference type="Gene3D" id="3.30.1360.70">
    <property type="entry name" value="Arginyl tRNA synthetase N-terminal domain"/>
    <property type="match status" value="1"/>
</dbReference>
<evidence type="ECO:0000256" key="12">
    <source>
        <dbReference type="RuleBase" id="RU363038"/>
    </source>
</evidence>
<dbReference type="Proteomes" id="UP000292564">
    <property type="component" value="Unassembled WGS sequence"/>
</dbReference>
<keyword evidence="9 11" id="KW-0030">Aminoacyl-tRNA synthetase</keyword>
<dbReference type="RefSeq" id="WP_130511301.1">
    <property type="nucleotide sequence ID" value="NZ_SHKY01000001.1"/>
</dbReference>
<keyword evidence="8 11" id="KW-0648">Protein biosynthesis</keyword>
<evidence type="ECO:0000256" key="9">
    <source>
        <dbReference type="ARBA" id="ARBA00023146"/>
    </source>
</evidence>
<dbReference type="InterPro" id="IPR009080">
    <property type="entry name" value="tRNAsynth_Ia_anticodon-bd"/>
</dbReference>
<dbReference type="Gene3D" id="3.40.50.620">
    <property type="entry name" value="HUPs"/>
    <property type="match status" value="1"/>
</dbReference>
<dbReference type="PANTHER" id="PTHR11956">
    <property type="entry name" value="ARGINYL-TRNA SYNTHETASE"/>
    <property type="match status" value="1"/>
</dbReference>
<comment type="catalytic activity">
    <reaction evidence="10 11">
        <text>tRNA(Arg) + L-arginine + ATP = L-arginyl-tRNA(Arg) + AMP + diphosphate</text>
        <dbReference type="Rhea" id="RHEA:20301"/>
        <dbReference type="Rhea" id="RHEA-COMP:9658"/>
        <dbReference type="Rhea" id="RHEA-COMP:9673"/>
        <dbReference type="ChEBI" id="CHEBI:30616"/>
        <dbReference type="ChEBI" id="CHEBI:32682"/>
        <dbReference type="ChEBI" id="CHEBI:33019"/>
        <dbReference type="ChEBI" id="CHEBI:78442"/>
        <dbReference type="ChEBI" id="CHEBI:78513"/>
        <dbReference type="ChEBI" id="CHEBI:456215"/>
        <dbReference type="EC" id="6.1.1.19"/>
    </reaction>
</comment>
<dbReference type="SUPFAM" id="SSF52374">
    <property type="entry name" value="Nucleotidylyl transferase"/>
    <property type="match status" value="1"/>
</dbReference>
<dbReference type="FunFam" id="1.10.730.10:FF:000006">
    <property type="entry name" value="Arginyl-tRNA synthetase 2, mitochondrial"/>
    <property type="match status" value="1"/>
</dbReference>
<feature type="domain" description="DALR anticodon binding" evidence="13">
    <location>
        <begin position="454"/>
        <end position="567"/>
    </location>
</feature>
<dbReference type="Pfam" id="PF05746">
    <property type="entry name" value="DALR_1"/>
    <property type="match status" value="1"/>
</dbReference>
<dbReference type="InterPro" id="IPR008909">
    <property type="entry name" value="DALR_anticod-bd"/>
</dbReference>
<keyword evidence="16" id="KW-1185">Reference proteome</keyword>
<dbReference type="EC" id="6.1.1.19" evidence="11"/>
<dbReference type="InterPro" id="IPR001278">
    <property type="entry name" value="Arg-tRNA-ligase"/>
</dbReference>
<keyword evidence="6 11" id="KW-0547">Nucleotide-binding</keyword>
<dbReference type="NCBIfam" id="TIGR00456">
    <property type="entry name" value="argS"/>
    <property type="match status" value="1"/>
</dbReference>
<sequence length="567" mass="60181">MNLEALLSDRLAAAFAAVAGGDVDPAVRRSQHADFQSGAALPLARRLGRAPREIAAEAVARADLAGVAVAEVSGPGFVNLTVADELIADLTNTVAADPRLGVPVTAKPETVVVDYSSPNVAKEMHVGHLRSTVIGDAAARLLEWQGHTVIRANHLGDWGTPFGMLIEHLVDLGDTGEGSLADLTAFYQAARVKFDADPEFKRRAQQRVVALQSGDPQTLALWRRLVAASERYFLAVYDLLGVSLTATDFAGESSYHDQLDSVVAELDGKGLLRVSDGALCAFPAGFTGRDGEPLPLIVRKGDGGYGYAATDLAAVRHRVRTLGASRMLYLVGTPQRTHFQMVFAVAREAGWLPGGVSAEHVEFGSILGPDGRMLKTRAGGTVKLAELLDEAVQRASALAAAKTPGLEPAALARVGRQVGTGAIKYADLSTDRRSDYVFDWDRMLALTGNTGPYLQYAYARISSIFRRAGAAAAPGPVAVTEAAERALALELIGFAPVLAEAGRSLDFHRLTGYLYGLATAFSAFYEKCPVLSAPPQMRASRLALCDLTARTLRQGLDLLGIATPDRL</sequence>
<comment type="subunit">
    <text evidence="3 11">Monomer.</text>
</comment>
<comment type="caution">
    <text evidence="15">The sequence shown here is derived from an EMBL/GenBank/DDBJ whole genome shotgun (WGS) entry which is preliminary data.</text>
</comment>
<dbReference type="SMART" id="SM00836">
    <property type="entry name" value="DALR_1"/>
    <property type="match status" value="1"/>
</dbReference>
<evidence type="ECO:0000256" key="8">
    <source>
        <dbReference type="ARBA" id="ARBA00022917"/>
    </source>
</evidence>
<dbReference type="SUPFAM" id="SSF47323">
    <property type="entry name" value="Anticodon-binding domain of a subclass of class I aminoacyl-tRNA synthetases"/>
    <property type="match status" value="1"/>
</dbReference>
<dbReference type="InterPro" id="IPR036695">
    <property type="entry name" value="Arg-tRNA-synth_N_sf"/>
</dbReference>
<reference evidence="15 16" key="1">
    <citation type="submission" date="2019-02" db="EMBL/GenBank/DDBJ databases">
        <title>Sequencing the genomes of 1000 actinobacteria strains.</title>
        <authorList>
            <person name="Klenk H.-P."/>
        </authorList>
    </citation>
    <scope>NUCLEOTIDE SEQUENCE [LARGE SCALE GENOMIC DNA]</scope>
    <source>
        <strain evidence="15 16">DSM 45162</strain>
    </source>
</reference>
<evidence type="ECO:0000259" key="13">
    <source>
        <dbReference type="SMART" id="SM00836"/>
    </source>
</evidence>
<evidence type="ECO:0000259" key="14">
    <source>
        <dbReference type="SMART" id="SM01016"/>
    </source>
</evidence>
<dbReference type="InterPro" id="IPR035684">
    <property type="entry name" value="ArgRS_core"/>
</dbReference>
<keyword evidence="5 11" id="KW-0436">Ligase</keyword>
<evidence type="ECO:0000313" key="16">
    <source>
        <dbReference type="Proteomes" id="UP000292564"/>
    </source>
</evidence>
<dbReference type="CDD" id="cd00671">
    <property type="entry name" value="ArgRS_core"/>
    <property type="match status" value="1"/>
</dbReference>
<evidence type="ECO:0000256" key="2">
    <source>
        <dbReference type="ARBA" id="ARBA00005594"/>
    </source>
</evidence>
<keyword evidence="4 11" id="KW-0963">Cytoplasm</keyword>
<gene>
    <name evidence="11" type="primary">argS</name>
    <name evidence="15" type="ORF">EV385_4600</name>
</gene>